<dbReference type="SFLD" id="SFLDS00029">
    <property type="entry name" value="Radical_SAM"/>
    <property type="match status" value="1"/>
</dbReference>
<dbReference type="InterPro" id="IPR023805">
    <property type="entry name" value="Uncharacterised_Spl-rel"/>
</dbReference>
<accession>A0ABT5SSL2</accession>
<dbReference type="GO" id="GO:0016829">
    <property type="term" value="F:lyase activity"/>
    <property type="evidence" value="ECO:0007669"/>
    <property type="project" value="UniProtKB-KW"/>
</dbReference>
<sequence length="355" mass="39782">MTATRPLLEVATIHAEPASLASLRGQEVLARFPDALVVEIDSHWAIPDLHGAEENVARWVRVKAEHLVLGEKKSLTVRPNGRSADFIAPSTANGCAMACAYCYVPRRKGYANPITVFTNIAAIQRAIARHVARQGPKPEPNQCDPLDWVYDLGENSDCSVDARVSDNVADLVAQFARLDGAKASFATKHVNRDLLALDPRGGTRVRFSLMPRRDAKLLDIRTSSIDERIAAVDDFVDAGYEVHLNFSPVVLRERWQSEWALLLDELSERLSERAKAQAACEVILLTHHAGLHEVNLGWHPQAEDVLWRPEAQEAKRTQHGGDVVRYRVDVKRRAVARFRELVAHHAPWLRIRYAF</sequence>
<gene>
    <name evidence="1" type="ORF">PGB27_10450</name>
</gene>
<dbReference type="Pfam" id="PF20903">
    <property type="entry name" value="SPL"/>
    <property type="match status" value="1"/>
</dbReference>
<proteinExistence type="predicted"/>
<keyword evidence="1" id="KW-0456">Lyase</keyword>
<dbReference type="PANTHER" id="PTHR37822:SF2">
    <property type="entry name" value="SPORE PHOTOPRODUCT LYASE"/>
    <property type="match status" value="1"/>
</dbReference>
<dbReference type="PANTHER" id="PTHR37822">
    <property type="entry name" value="SPORE PHOTOPRODUCT LYASE-RELATED"/>
    <property type="match status" value="1"/>
</dbReference>
<dbReference type="Gene3D" id="3.80.30.30">
    <property type="match status" value="1"/>
</dbReference>
<dbReference type="EMBL" id="JAQZAO010000004">
    <property type="protein sequence ID" value="MDD7965764.1"/>
    <property type="molecule type" value="Genomic_DNA"/>
</dbReference>
<name>A0ABT5SSL2_9PSEU</name>
<dbReference type="NCBIfam" id="TIGR03886">
    <property type="entry name" value="lyase_spl_fam"/>
    <property type="match status" value="1"/>
</dbReference>
<comment type="caution">
    <text evidence="1">The sequence shown here is derived from an EMBL/GenBank/DDBJ whole genome shotgun (WGS) entry which is preliminary data.</text>
</comment>
<reference evidence="1 2" key="1">
    <citation type="submission" date="2023-02" db="EMBL/GenBank/DDBJ databases">
        <title>Genome sequencing required for Actinomycetospora new species description.</title>
        <authorList>
            <person name="Saimee Y."/>
            <person name="Duangmal K."/>
        </authorList>
    </citation>
    <scope>NUCLEOTIDE SEQUENCE [LARGE SCALE GENOMIC DNA]</scope>
    <source>
        <strain evidence="1 2">DW7H6</strain>
    </source>
</reference>
<dbReference type="InterPro" id="IPR007197">
    <property type="entry name" value="rSAM"/>
</dbReference>
<protein>
    <submittedName>
        <fullName evidence="1">Spore photoproduct lyase family protein</fullName>
    </submittedName>
</protein>
<keyword evidence="2" id="KW-1185">Reference proteome</keyword>
<dbReference type="InterPro" id="IPR049539">
    <property type="entry name" value="SPL"/>
</dbReference>
<dbReference type="Proteomes" id="UP001300763">
    <property type="component" value="Unassembled WGS sequence"/>
</dbReference>
<dbReference type="Gene3D" id="3.40.50.12110">
    <property type="match status" value="1"/>
</dbReference>
<evidence type="ECO:0000313" key="2">
    <source>
        <dbReference type="Proteomes" id="UP001300763"/>
    </source>
</evidence>
<organism evidence="1 2">
    <name type="scientific">Actinomycetospora lemnae</name>
    <dbReference type="NCBI Taxonomy" id="3019891"/>
    <lineage>
        <taxon>Bacteria</taxon>
        <taxon>Bacillati</taxon>
        <taxon>Actinomycetota</taxon>
        <taxon>Actinomycetes</taxon>
        <taxon>Pseudonocardiales</taxon>
        <taxon>Pseudonocardiaceae</taxon>
        <taxon>Actinomycetospora</taxon>
    </lineage>
</organism>
<dbReference type="RefSeq" id="WP_274200304.1">
    <property type="nucleotide sequence ID" value="NZ_JAQZAO010000004.1"/>
</dbReference>
<evidence type="ECO:0000313" key="1">
    <source>
        <dbReference type="EMBL" id="MDD7965764.1"/>
    </source>
</evidence>